<dbReference type="RefSeq" id="WP_285994676.1">
    <property type="nucleotide sequence ID" value="NZ_CP127295.1"/>
</dbReference>
<evidence type="ECO:0000256" key="2">
    <source>
        <dbReference type="SAM" id="SignalP"/>
    </source>
</evidence>
<keyword evidence="4" id="KW-1185">Reference proteome</keyword>
<sequence length="138" mass="14280">MRPNVVAIFSVVALAAAAALAVQQSPNFTSQTTGFTILTADAADYHSVVVPLPYREQPRTIRAPVPETEIATAWSTSAQPAGHPESMSGMTMEPSAGQQAEPPAVSRPTSTSADAAPERPADTTPAQTTSAQPPGGRR</sequence>
<feature type="chain" id="PRO_5040978386" description="Secreted protein" evidence="2">
    <location>
        <begin position="22"/>
        <end position="138"/>
    </location>
</feature>
<dbReference type="Proteomes" id="UP001239397">
    <property type="component" value="Chromosome"/>
</dbReference>
<gene>
    <name evidence="3" type="ORF">QRX60_29445</name>
</gene>
<accession>A0A9Y2JIV6</accession>
<feature type="compositionally biased region" description="Low complexity" evidence="1">
    <location>
        <begin position="122"/>
        <end position="138"/>
    </location>
</feature>
<feature type="region of interest" description="Disordered" evidence="1">
    <location>
        <begin position="60"/>
        <end position="138"/>
    </location>
</feature>
<reference evidence="3 4" key="1">
    <citation type="submission" date="2023-06" db="EMBL/GenBank/DDBJ databases">
        <authorList>
            <person name="Oyuntsetseg B."/>
            <person name="Kim S.B."/>
        </authorList>
    </citation>
    <scope>NUCLEOTIDE SEQUENCE [LARGE SCALE GENOMIC DNA]</scope>
    <source>
        <strain evidence="3 4">4-36</strain>
    </source>
</reference>
<dbReference type="AlphaFoldDB" id="A0A9Y2JIV6"/>
<evidence type="ECO:0000313" key="4">
    <source>
        <dbReference type="Proteomes" id="UP001239397"/>
    </source>
</evidence>
<evidence type="ECO:0008006" key="5">
    <source>
        <dbReference type="Google" id="ProtNLM"/>
    </source>
</evidence>
<dbReference type="KEGG" id="amog:QRX60_29445"/>
<organism evidence="3 4">
    <name type="scientific">Amycolatopsis mongoliensis</name>
    <dbReference type="NCBI Taxonomy" id="715475"/>
    <lineage>
        <taxon>Bacteria</taxon>
        <taxon>Bacillati</taxon>
        <taxon>Actinomycetota</taxon>
        <taxon>Actinomycetes</taxon>
        <taxon>Pseudonocardiales</taxon>
        <taxon>Pseudonocardiaceae</taxon>
        <taxon>Amycolatopsis</taxon>
    </lineage>
</organism>
<proteinExistence type="predicted"/>
<protein>
    <recommendedName>
        <fullName evidence="5">Secreted protein</fullName>
    </recommendedName>
</protein>
<name>A0A9Y2JIV6_9PSEU</name>
<dbReference type="EMBL" id="CP127295">
    <property type="protein sequence ID" value="WIX98191.1"/>
    <property type="molecule type" value="Genomic_DNA"/>
</dbReference>
<feature type="signal peptide" evidence="2">
    <location>
        <begin position="1"/>
        <end position="21"/>
    </location>
</feature>
<evidence type="ECO:0000313" key="3">
    <source>
        <dbReference type="EMBL" id="WIX98191.1"/>
    </source>
</evidence>
<keyword evidence="2" id="KW-0732">Signal</keyword>
<evidence type="ECO:0000256" key="1">
    <source>
        <dbReference type="SAM" id="MobiDB-lite"/>
    </source>
</evidence>